<evidence type="ECO:0000313" key="2">
    <source>
        <dbReference type="EMBL" id="KIW55305.1"/>
    </source>
</evidence>
<reference evidence="2 3" key="1">
    <citation type="submission" date="2015-01" db="EMBL/GenBank/DDBJ databases">
        <title>The Genome Sequence of Exophiala xenobiotica CBS118157.</title>
        <authorList>
            <consortium name="The Broad Institute Genomics Platform"/>
            <person name="Cuomo C."/>
            <person name="de Hoog S."/>
            <person name="Gorbushina A."/>
            <person name="Stielow B."/>
            <person name="Teixiera M."/>
            <person name="Abouelleil A."/>
            <person name="Chapman S.B."/>
            <person name="Priest M."/>
            <person name="Young S.K."/>
            <person name="Wortman J."/>
            <person name="Nusbaum C."/>
            <person name="Birren B."/>
        </authorList>
    </citation>
    <scope>NUCLEOTIDE SEQUENCE [LARGE SCALE GENOMIC DNA]</scope>
    <source>
        <strain evidence="2 3">CBS 118157</strain>
    </source>
</reference>
<dbReference type="SUPFAM" id="SSF89550">
    <property type="entry name" value="PHP domain-like"/>
    <property type="match status" value="1"/>
</dbReference>
<dbReference type="GO" id="GO:0004534">
    <property type="term" value="F:5'-3' RNA exonuclease activity"/>
    <property type="evidence" value="ECO:0007669"/>
    <property type="project" value="TreeGrafter"/>
</dbReference>
<dbReference type="Gene3D" id="3.20.20.140">
    <property type="entry name" value="Metal-dependent hydrolases"/>
    <property type="match status" value="1"/>
</dbReference>
<feature type="chain" id="PRO_5002252342" description="Polymerase/histidinol phosphatase N-terminal domain-containing protein" evidence="1">
    <location>
        <begin position="23"/>
        <end position="479"/>
    </location>
</feature>
<gene>
    <name evidence="2" type="ORF">PV05_07596</name>
</gene>
<dbReference type="AlphaFoldDB" id="A0A0D2EKU9"/>
<dbReference type="PANTHER" id="PTHR42924:SF3">
    <property type="entry name" value="POLYMERASE_HISTIDINOL PHOSPHATASE N-TERMINAL DOMAIN-CONTAINING PROTEIN"/>
    <property type="match status" value="1"/>
</dbReference>
<dbReference type="RefSeq" id="XP_013315889.1">
    <property type="nucleotide sequence ID" value="XM_013460435.1"/>
</dbReference>
<dbReference type="NCBIfam" id="NF038032">
    <property type="entry name" value="CehA_McbA_metalo"/>
    <property type="match status" value="1"/>
</dbReference>
<name>A0A0D2EKU9_9EURO</name>
<evidence type="ECO:0000256" key="1">
    <source>
        <dbReference type="SAM" id="SignalP"/>
    </source>
</evidence>
<keyword evidence="1" id="KW-0732">Signal</keyword>
<evidence type="ECO:0008006" key="4">
    <source>
        <dbReference type="Google" id="ProtNLM"/>
    </source>
</evidence>
<dbReference type="InterPro" id="IPR052018">
    <property type="entry name" value="PHP_domain"/>
</dbReference>
<accession>A0A0D2EKU9</accession>
<proteinExistence type="predicted"/>
<sequence>MAAFAAILVGVSMSLRFQHALAQPPTGLTLTGHIVPSQIFSFVYVPFEVPPTVSSIFVNQTYSYQGAGNSLDLGIFDPQGYAPINAETGYTGSRGWSGGFRYNFTISAADATPGYNAGPILPGTWNVVLGPYATNRSGIDWKLDISLSHTLSNATPWSPSLPPMYKGPLTAPTWLRGDFHMHSIYSDGRYLPSQQINNALAQDLDFIFFSEHNTDGGNNDIARWIPANASELLICRAIEVTTRFGHWQAIGLERGQQVDWRYTNASNDGGFADAATQVLNSGGVVSINHPFTNCSRCDWTMGDWEHNQAIEVWNGRYDELDGRAVKFWQGELANGKKVAAIGGSDAHSFPDMVGIPTSVVLVEEEKSQSAIVRAVKKGRVYLVEGPGMEIEFEVLYAGGAAAMGQTIALDGANATARFVGKGFDGAQACWVSERGYFRNVSVVDGQKIEQVVANMQFIRVEVRNSSDTLLGLTNPVYLA</sequence>
<dbReference type="GO" id="GO:0035312">
    <property type="term" value="F:5'-3' DNA exonuclease activity"/>
    <property type="evidence" value="ECO:0007669"/>
    <property type="project" value="TreeGrafter"/>
</dbReference>
<dbReference type="EMBL" id="KN847320">
    <property type="protein sequence ID" value="KIW55305.1"/>
    <property type="molecule type" value="Genomic_DNA"/>
</dbReference>
<dbReference type="GeneID" id="25329504"/>
<keyword evidence="3" id="KW-1185">Reference proteome</keyword>
<dbReference type="Proteomes" id="UP000054342">
    <property type="component" value="Unassembled WGS sequence"/>
</dbReference>
<feature type="signal peptide" evidence="1">
    <location>
        <begin position="1"/>
        <end position="22"/>
    </location>
</feature>
<dbReference type="CDD" id="cd07432">
    <property type="entry name" value="PHP_HisPPase"/>
    <property type="match status" value="1"/>
</dbReference>
<dbReference type="InterPro" id="IPR016195">
    <property type="entry name" value="Pol/histidinol_Pase-like"/>
</dbReference>
<dbReference type="PANTHER" id="PTHR42924">
    <property type="entry name" value="EXONUCLEASE"/>
    <property type="match status" value="1"/>
</dbReference>
<evidence type="ECO:0000313" key="3">
    <source>
        <dbReference type="Proteomes" id="UP000054342"/>
    </source>
</evidence>
<protein>
    <recommendedName>
        <fullName evidence="4">Polymerase/histidinol phosphatase N-terminal domain-containing protein</fullName>
    </recommendedName>
</protein>
<organism evidence="2 3">
    <name type="scientific">Exophiala xenobiotica</name>
    <dbReference type="NCBI Taxonomy" id="348802"/>
    <lineage>
        <taxon>Eukaryota</taxon>
        <taxon>Fungi</taxon>
        <taxon>Dikarya</taxon>
        <taxon>Ascomycota</taxon>
        <taxon>Pezizomycotina</taxon>
        <taxon>Eurotiomycetes</taxon>
        <taxon>Chaetothyriomycetidae</taxon>
        <taxon>Chaetothyriales</taxon>
        <taxon>Herpotrichiellaceae</taxon>
        <taxon>Exophiala</taxon>
    </lineage>
</organism>
<dbReference type="OrthoDB" id="16564at2759"/>
<dbReference type="HOGENOM" id="CLU_032306_1_0_1"/>